<reference evidence="3" key="1">
    <citation type="submission" date="2018-09" db="EMBL/GenBank/DDBJ databases">
        <title>Complete genome sequence of thermophilic cyanobacteria strain Thermosynechococcus elongatus PKUAC-SCTE542.</title>
        <authorList>
            <person name="Liang Y."/>
            <person name="Tang J."/>
            <person name="Daroch M."/>
        </authorList>
    </citation>
    <scope>NUCLEOTIDE SEQUENCE [LARGE SCALE GENOMIC DNA]</scope>
    <source>
        <strain evidence="3">E542</strain>
    </source>
</reference>
<name>A0A3B7MFB3_9CYAN</name>
<dbReference type="SUPFAM" id="SSF55729">
    <property type="entry name" value="Acyl-CoA N-acyltransferases (Nat)"/>
    <property type="match status" value="1"/>
</dbReference>
<dbReference type="EMBL" id="CP032152">
    <property type="protein sequence ID" value="AXY68091.1"/>
    <property type="molecule type" value="Genomic_DNA"/>
</dbReference>
<dbReference type="Gene3D" id="3.40.630.30">
    <property type="match status" value="1"/>
</dbReference>
<dbReference type="InterPro" id="IPR000182">
    <property type="entry name" value="GNAT_dom"/>
</dbReference>
<evidence type="ECO:0000313" key="3">
    <source>
        <dbReference type="Proteomes" id="UP000261812"/>
    </source>
</evidence>
<proteinExistence type="predicted"/>
<dbReference type="InterPro" id="IPR051556">
    <property type="entry name" value="N-term/lysine_N-AcTrnsfr"/>
</dbReference>
<sequence>MIEIRLAEITDLPKVAQLVALSFHPGGGWQALWRSFVQLGIEQDLRDRWQRERPHYHCWLAVLSTGRSTLCVGSVEVQLREIKGKPKPYLSNLAVHPDYRRRGIGRRLLHTVEASLCATYSDLYLHVLAQNEAAQQLYARCGFEVVEEGFTFWRERKLLLRKSLVGDRPYSPSAMSSWV</sequence>
<protein>
    <submittedName>
        <fullName evidence="2">GNAT family N-acetyltransferase</fullName>
    </submittedName>
</protein>
<dbReference type="Pfam" id="PF00583">
    <property type="entry name" value="Acetyltransf_1"/>
    <property type="match status" value="1"/>
</dbReference>
<evidence type="ECO:0000313" key="2">
    <source>
        <dbReference type="EMBL" id="AXY68091.1"/>
    </source>
</evidence>
<dbReference type="AlphaFoldDB" id="A0A3B7MFB3"/>
<dbReference type="KEGG" id="tsq:D3A95_08190"/>
<dbReference type="InterPro" id="IPR016181">
    <property type="entry name" value="Acyl_CoA_acyltransferase"/>
</dbReference>
<gene>
    <name evidence="2" type="ORF">D3A95_08190</name>
</gene>
<dbReference type="Proteomes" id="UP000261812">
    <property type="component" value="Chromosome"/>
</dbReference>
<accession>A0A3B7MFB3</accession>
<keyword evidence="3" id="KW-1185">Reference proteome</keyword>
<dbReference type="PANTHER" id="PTHR42919">
    <property type="entry name" value="N-ALPHA-ACETYLTRANSFERASE"/>
    <property type="match status" value="1"/>
</dbReference>
<dbReference type="PROSITE" id="PS51186">
    <property type="entry name" value="GNAT"/>
    <property type="match status" value="1"/>
</dbReference>
<dbReference type="GO" id="GO:0007064">
    <property type="term" value="P:mitotic sister chromatid cohesion"/>
    <property type="evidence" value="ECO:0007669"/>
    <property type="project" value="TreeGrafter"/>
</dbReference>
<dbReference type="GO" id="GO:0008080">
    <property type="term" value="F:N-acetyltransferase activity"/>
    <property type="evidence" value="ECO:0007669"/>
    <property type="project" value="TreeGrafter"/>
</dbReference>
<dbReference type="PANTHER" id="PTHR42919:SF20">
    <property type="entry name" value="GCN5-RELATED N-ACETYLTRANSFERASE 10, CHLOROPLASTIC"/>
    <property type="match status" value="1"/>
</dbReference>
<dbReference type="RefSeq" id="WP_181494559.1">
    <property type="nucleotide sequence ID" value="NZ_CP032152.1"/>
</dbReference>
<organism evidence="2 3">
    <name type="scientific">Thermosynechococcus sichuanensis E542</name>
    <dbReference type="NCBI Taxonomy" id="2016101"/>
    <lineage>
        <taxon>Bacteria</taxon>
        <taxon>Bacillati</taxon>
        <taxon>Cyanobacteriota</taxon>
        <taxon>Cyanophyceae</taxon>
        <taxon>Acaryochloridales</taxon>
        <taxon>Thermosynechococcaceae</taxon>
        <taxon>Thermosynechococcus</taxon>
        <taxon>Thermosynechococcus sichuanensis</taxon>
    </lineage>
</organism>
<dbReference type="GO" id="GO:0031415">
    <property type="term" value="C:NatA complex"/>
    <property type="evidence" value="ECO:0007669"/>
    <property type="project" value="TreeGrafter"/>
</dbReference>
<evidence type="ECO:0000259" key="1">
    <source>
        <dbReference type="PROSITE" id="PS51186"/>
    </source>
</evidence>
<feature type="domain" description="N-acetyltransferase" evidence="1">
    <location>
        <begin position="2"/>
        <end position="165"/>
    </location>
</feature>
<keyword evidence="2" id="KW-0808">Transferase</keyword>